<gene>
    <name evidence="2" type="ORF">KC01_LOCUS11062</name>
</gene>
<keyword evidence="3" id="KW-1185">Reference proteome</keyword>
<proteinExistence type="predicted"/>
<feature type="region of interest" description="Disordered" evidence="1">
    <location>
        <begin position="94"/>
        <end position="114"/>
    </location>
</feature>
<evidence type="ECO:0000313" key="2">
    <source>
        <dbReference type="EMBL" id="CAL1580168.1"/>
    </source>
</evidence>
<evidence type="ECO:0000313" key="3">
    <source>
        <dbReference type="Proteomes" id="UP001497482"/>
    </source>
</evidence>
<accession>A0AAV2JR57</accession>
<organism evidence="2 3">
    <name type="scientific">Knipowitschia caucasica</name>
    <name type="common">Caucasian dwarf goby</name>
    <name type="synonym">Pomatoschistus caucasicus</name>
    <dbReference type="NCBI Taxonomy" id="637954"/>
    <lineage>
        <taxon>Eukaryota</taxon>
        <taxon>Metazoa</taxon>
        <taxon>Chordata</taxon>
        <taxon>Craniata</taxon>
        <taxon>Vertebrata</taxon>
        <taxon>Euteleostomi</taxon>
        <taxon>Actinopterygii</taxon>
        <taxon>Neopterygii</taxon>
        <taxon>Teleostei</taxon>
        <taxon>Neoteleostei</taxon>
        <taxon>Acanthomorphata</taxon>
        <taxon>Gobiaria</taxon>
        <taxon>Gobiiformes</taxon>
        <taxon>Gobioidei</taxon>
        <taxon>Gobiidae</taxon>
        <taxon>Gobiinae</taxon>
        <taxon>Knipowitschia</taxon>
    </lineage>
</organism>
<dbReference type="Proteomes" id="UP001497482">
    <property type="component" value="Chromosome 14"/>
</dbReference>
<name>A0AAV2JR57_KNICA</name>
<dbReference type="AlphaFoldDB" id="A0AAV2JR57"/>
<dbReference type="EMBL" id="OZ035836">
    <property type="protein sequence ID" value="CAL1580168.1"/>
    <property type="molecule type" value="Genomic_DNA"/>
</dbReference>
<evidence type="ECO:0000256" key="1">
    <source>
        <dbReference type="SAM" id="MobiDB-lite"/>
    </source>
</evidence>
<reference evidence="2 3" key="1">
    <citation type="submission" date="2024-04" db="EMBL/GenBank/DDBJ databases">
        <authorList>
            <person name="Waldvogel A.-M."/>
            <person name="Schoenle A."/>
        </authorList>
    </citation>
    <scope>NUCLEOTIDE SEQUENCE [LARGE SCALE GENOMIC DNA]</scope>
</reference>
<protein>
    <submittedName>
        <fullName evidence="2">Uncharacterized protein</fullName>
    </submittedName>
</protein>
<sequence length="114" mass="12812">MNAHILRTRVNQLSSGTFRYFGLKSTCKKGKRSYASLARSTSPCLNIKGLFCAGALLVPFPLVHHRPVCFGEGTPHRAMCFGDCVPLRLRLKSEEEQGEARRTQADRRGYNRTL</sequence>